<feature type="compositionally biased region" description="Pro residues" evidence="1">
    <location>
        <begin position="26"/>
        <end position="38"/>
    </location>
</feature>
<dbReference type="EMBL" id="BPQQ01000037">
    <property type="protein sequence ID" value="GJE01392.1"/>
    <property type="molecule type" value="Genomic_DNA"/>
</dbReference>
<organism evidence="3 4">
    <name type="scientific">Methylobacterium isbiliense</name>
    <dbReference type="NCBI Taxonomy" id="315478"/>
    <lineage>
        <taxon>Bacteria</taxon>
        <taxon>Pseudomonadati</taxon>
        <taxon>Pseudomonadota</taxon>
        <taxon>Alphaproteobacteria</taxon>
        <taxon>Hyphomicrobiales</taxon>
        <taxon>Methylobacteriaceae</taxon>
        <taxon>Methylobacterium</taxon>
    </lineage>
</organism>
<feature type="signal peptide" evidence="2">
    <location>
        <begin position="1"/>
        <end position="21"/>
    </location>
</feature>
<feature type="compositionally biased region" description="Basic and acidic residues" evidence="1">
    <location>
        <begin position="77"/>
        <end position="86"/>
    </location>
</feature>
<comment type="caution">
    <text evidence="3">The sequence shown here is derived from an EMBL/GenBank/DDBJ whole genome shotgun (WGS) entry which is preliminary data.</text>
</comment>
<feature type="compositionally biased region" description="Low complexity" evidence="1">
    <location>
        <begin position="52"/>
        <end position="76"/>
    </location>
</feature>
<gene>
    <name evidence="3" type="ORF">GMJLKIPL_3322</name>
</gene>
<accession>A0ABQ4SDU3</accession>
<dbReference type="Proteomes" id="UP001055153">
    <property type="component" value="Unassembled WGS sequence"/>
</dbReference>
<reference evidence="3" key="2">
    <citation type="submission" date="2021-08" db="EMBL/GenBank/DDBJ databases">
        <authorList>
            <person name="Tani A."/>
            <person name="Ola A."/>
            <person name="Ogura Y."/>
            <person name="Katsura K."/>
            <person name="Hayashi T."/>
        </authorList>
    </citation>
    <scope>NUCLEOTIDE SEQUENCE</scope>
    <source>
        <strain evidence="3">DSM 17168</strain>
    </source>
</reference>
<sequence length="100" mass="10266">MRHLLATAALGLAALPGPVHAQQPTPESPPGLTQPPAPAATGRRQPRPDTVPANPSPAQASASRDAANKEAAAAARKAADRDKAWDKRMKRTLGSICSGC</sequence>
<feature type="chain" id="PRO_5045830754" evidence="2">
    <location>
        <begin position="22"/>
        <end position="100"/>
    </location>
</feature>
<keyword evidence="2" id="KW-0732">Signal</keyword>
<evidence type="ECO:0000313" key="3">
    <source>
        <dbReference type="EMBL" id="GJE01392.1"/>
    </source>
</evidence>
<proteinExistence type="predicted"/>
<protein>
    <submittedName>
        <fullName evidence="3">Uncharacterized protein</fullName>
    </submittedName>
</protein>
<evidence type="ECO:0000256" key="2">
    <source>
        <dbReference type="SAM" id="SignalP"/>
    </source>
</evidence>
<dbReference type="RefSeq" id="WP_238236287.1">
    <property type="nucleotide sequence ID" value="NZ_BPQQ01000037.1"/>
</dbReference>
<name>A0ABQ4SDU3_9HYPH</name>
<reference evidence="3" key="1">
    <citation type="journal article" date="2021" name="Front. Microbiol.">
        <title>Comprehensive Comparative Genomics and Phenotyping of Methylobacterium Species.</title>
        <authorList>
            <person name="Alessa O."/>
            <person name="Ogura Y."/>
            <person name="Fujitani Y."/>
            <person name="Takami H."/>
            <person name="Hayashi T."/>
            <person name="Sahin N."/>
            <person name="Tani A."/>
        </authorList>
    </citation>
    <scope>NUCLEOTIDE SEQUENCE</scope>
    <source>
        <strain evidence="3">DSM 17168</strain>
    </source>
</reference>
<evidence type="ECO:0000256" key="1">
    <source>
        <dbReference type="SAM" id="MobiDB-lite"/>
    </source>
</evidence>
<feature type="region of interest" description="Disordered" evidence="1">
    <location>
        <begin position="16"/>
        <end position="86"/>
    </location>
</feature>
<evidence type="ECO:0000313" key="4">
    <source>
        <dbReference type="Proteomes" id="UP001055153"/>
    </source>
</evidence>
<keyword evidence="4" id="KW-1185">Reference proteome</keyword>